<dbReference type="InterPro" id="IPR013325">
    <property type="entry name" value="RNA_pol_sigma_r2"/>
</dbReference>
<evidence type="ECO:0000313" key="7">
    <source>
        <dbReference type="EMBL" id="MCS4558307.1"/>
    </source>
</evidence>
<evidence type="ECO:0000256" key="4">
    <source>
        <dbReference type="ARBA" id="ARBA00023163"/>
    </source>
</evidence>
<accession>A0ABT2FPQ7</accession>
<dbReference type="EMBL" id="JAKOGG010000018">
    <property type="protein sequence ID" value="MCS4558307.1"/>
    <property type="molecule type" value="Genomic_DNA"/>
</dbReference>
<organism evidence="7 8">
    <name type="scientific">Shewanella electrica</name>
    <dbReference type="NCBI Taxonomy" id="515560"/>
    <lineage>
        <taxon>Bacteria</taxon>
        <taxon>Pseudomonadati</taxon>
        <taxon>Pseudomonadota</taxon>
        <taxon>Gammaproteobacteria</taxon>
        <taxon>Alteromonadales</taxon>
        <taxon>Shewanellaceae</taxon>
        <taxon>Shewanella</taxon>
    </lineage>
</organism>
<dbReference type="CDD" id="cd06171">
    <property type="entry name" value="Sigma70_r4"/>
    <property type="match status" value="1"/>
</dbReference>
<dbReference type="Pfam" id="PF08281">
    <property type="entry name" value="Sigma70_r4_2"/>
    <property type="match status" value="1"/>
</dbReference>
<protein>
    <submittedName>
        <fullName evidence="7">RNA polymerase sigma factor</fullName>
    </submittedName>
</protein>
<keyword evidence="4" id="KW-0804">Transcription</keyword>
<dbReference type="InterPro" id="IPR013324">
    <property type="entry name" value="RNA_pol_sigma_r3/r4-like"/>
</dbReference>
<evidence type="ECO:0000313" key="8">
    <source>
        <dbReference type="Proteomes" id="UP001201549"/>
    </source>
</evidence>
<proteinExistence type="inferred from homology"/>
<dbReference type="InterPro" id="IPR007627">
    <property type="entry name" value="RNA_pol_sigma70_r2"/>
</dbReference>
<evidence type="ECO:0000259" key="5">
    <source>
        <dbReference type="Pfam" id="PF04542"/>
    </source>
</evidence>
<reference evidence="8" key="1">
    <citation type="submission" date="2023-07" db="EMBL/GenBank/DDBJ databases">
        <title>Shewanella mangrovi sp. nov., an acetaldehyde- degrading bacterium isolated from mangrove sediment.</title>
        <authorList>
            <person name="Liu Y."/>
        </authorList>
    </citation>
    <scope>NUCLEOTIDE SEQUENCE [LARGE SCALE GENOMIC DNA]</scope>
    <source>
        <strain evidence="8">C32</strain>
    </source>
</reference>
<dbReference type="PANTHER" id="PTHR43133">
    <property type="entry name" value="RNA POLYMERASE ECF-TYPE SIGMA FACTO"/>
    <property type="match status" value="1"/>
</dbReference>
<dbReference type="InterPro" id="IPR036388">
    <property type="entry name" value="WH-like_DNA-bd_sf"/>
</dbReference>
<evidence type="ECO:0000256" key="3">
    <source>
        <dbReference type="ARBA" id="ARBA00023082"/>
    </source>
</evidence>
<dbReference type="InterPro" id="IPR039425">
    <property type="entry name" value="RNA_pol_sigma-70-like"/>
</dbReference>
<feature type="domain" description="RNA polymerase sigma factor 70 region 4 type 2" evidence="6">
    <location>
        <begin position="116"/>
        <end position="168"/>
    </location>
</feature>
<feature type="domain" description="RNA polymerase sigma-70 region 2" evidence="5">
    <location>
        <begin position="22"/>
        <end position="88"/>
    </location>
</feature>
<dbReference type="PANTHER" id="PTHR43133:SF46">
    <property type="entry name" value="RNA POLYMERASE SIGMA-70 FACTOR ECF SUBFAMILY"/>
    <property type="match status" value="1"/>
</dbReference>
<dbReference type="Gene3D" id="1.10.10.10">
    <property type="entry name" value="Winged helix-like DNA-binding domain superfamily/Winged helix DNA-binding domain"/>
    <property type="match status" value="1"/>
</dbReference>
<dbReference type="Pfam" id="PF04542">
    <property type="entry name" value="Sigma70_r2"/>
    <property type="match status" value="1"/>
</dbReference>
<keyword evidence="3" id="KW-0731">Sigma factor</keyword>
<comment type="caution">
    <text evidence="7">The sequence shown here is derived from an EMBL/GenBank/DDBJ whole genome shotgun (WGS) entry which is preliminary data.</text>
</comment>
<dbReference type="InterPro" id="IPR013249">
    <property type="entry name" value="RNA_pol_sigma70_r4_t2"/>
</dbReference>
<evidence type="ECO:0000256" key="2">
    <source>
        <dbReference type="ARBA" id="ARBA00023015"/>
    </source>
</evidence>
<dbReference type="Gene3D" id="1.10.1740.10">
    <property type="match status" value="1"/>
</dbReference>
<dbReference type="Proteomes" id="UP001201549">
    <property type="component" value="Unassembled WGS sequence"/>
</dbReference>
<dbReference type="SUPFAM" id="SSF88659">
    <property type="entry name" value="Sigma3 and sigma4 domains of RNA polymerase sigma factors"/>
    <property type="match status" value="1"/>
</dbReference>
<dbReference type="NCBIfam" id="TIGR02937">
    <property type="entry name" value="sigma70-ECF"/>
    <property type="match status" value="1"/>
</dbReference>
<dbReference type="InterPro" id="IPR014284">
    <property type="entry name" value="RNA_pol_sigma-70_dom"/>
</dbReference>
<keyword evidence="8" id="KW-1185">Reference proteome</keyword>
<dbReference type="SUPFAM" id="SSF88946">
    <property type="entry name" value="Sigma2 domain of RNA polymerase sigma factors"/>
    <property type="match status" value="1"/>
</dbReference>
<keyword evidence="2" id="KW-0805">Transcription regulation</keyword>
<name>A0ABT2FPQ7_9GAMM</name>
<sequence>MDDETRWINQARNGDTQAFECLYHRHHQQVYALCLRLAGQVPLAEEMTQDCFVRAWQKLDLFRGESQFATWLHRLSVNQALASLQKHRSFWARFLPESSTEFHEISEPSTPLPNGMQLDKYILRLPERARVVFVLFALEGYSHEEIAQLMQITRGTSKAQYHRAKALLQEMLS</sequence>
<comment type="similarity">
    <text evidence="1">Belongs to the sigma-70 factor family. ECF subfamily.</text>
</comment>
<evidence type="ECO:0000259" key="6">
    <source>
        <dbReference type="Pfam" id="PF08281"/>
    </source>
</evidence>
<gene>
    <name evidence="7" type="ORF">L9G74_17845</name>
</gene>
<evidence type="ECO:0000256" key="1">
    <source>
        <dbReference type="ARBA" id="ARBA00010641"/>
    </source>
</evidence>